<sequence>MPLSFTASIRFVRARVMGLPSSKLAAMRLLLLASLAAAALVATPLPAQHLSADGAPQTFHFLSEQYFRDIYFKYSPTSGTSAGFHDYDTQLEDYSAGAAKSEALALHAFEKKLTEIDPSALDAEPAADYALLLNYVRLQLLHLEVIRDWEKNADNYSSGVTNSIFVLMERPYAPANVRLRAAVEREKLIPQVFVEARKNLKNPPKVYTEIAIQQIDGDVSFFEHDVPDAFKDATDPQAKSDFAKSNAAVIAALKDYGAWLKSDLLPRSNGDFRYGADTYRKALAYQEMVDTPLDKLLQIGLDDLHKNQAEFARVAKEVDPTKTPQQELADLATVHPAPAKLIDAFHAEFASEIDFIHSHHIITIPTEVQPTLEETPPFMRATTQASMDPPGPYETHSTKAYFNVTLPDPKWDAKQTEEYMAAFNVGTLISTSVHEAYPGHYVQFAWTHQVTDQSKVRLLIGAATNVEGWAHYCEQMMLDEGFARVVAKDDREAKLIKLGQLQDALLRDARFVVAIRMHTGVGGPLTLEQAEDFFVTEGYQARPIAEVETKRGTSDALYLYYTLGKLEIMKLREDLRKKQGAAFSLQQFHDDFMRQGTVPVSIIRKSMLHESSPVL</sequence>
<keyword evidence="2" id="KW-1185">Reference proteome</keyword>
<gene>
    <name evidence="1" type="ORF">SAMN05421819_2383</name>
</gene>
<dbReference type="AlphaFoldDB" id="A0A1H5YNV7"/>
<dbReference type="Proteomes" id="UP000236728">
    <property type="component" value="Unassembled WGS sequence"/>
</dbReference>
<accession>A0A1H5YNV7</accession>
<proteinExistence type="predicted"/>
<protein>
    <submittedName>
        <fullName evidence="1">Uncharacterized conserved protein, DUF885 familyt</fullName>
    </submittedName>
</protein>
<dbReference type="PANTHER" id="PTHR33361:SF15">
    <property type="entry name" value="DUF885 FAMILY LIPOPROTEIN"/>
    <property type="match status" value="1"/>
</dbReference>
<dbReference type="EMBL" id="FNVA01000003">
    <property type="protein sequence ID" value="SEG25066.1"/>
    <property type="molecule type" value="Genomic_DNA"/>
</dbReference>
<dbReference type="Pfam" id="PF05960">
    <property type="entry name" value="DUF885"/>
    <property type="match status" value="1"/>
</dbReference>
<evidence type="ECO:0000313" key="1">
    <source>
        <dbReference type="EMBL" id="SEG25066.1"/>
    </source>
</evidence>
<reference evidence="1 2" key="1">
    <citation type="submission" date="2016-10" db="EMBL/GenBank/DDBJ databases">
        <authorList>
            <person name="de Groot N.N."/>
        </authorList>
    </citation>
    <scope>NUCLEOTIDE SEQUENCE [LARGE SCALE GENOMIC DNA]</scope>
    <source>
        <strain evidence="1 2">DSM 22489</strain>
    </source>
</reference>
<dbReference type="InterPro" id="IPR010281">
    <property type="entry name" value="DUF885"/>
</dbReference>
<name>A0A1H5YNV7_9BACT</name>
<dbReference type="PANTHER" id="PTHR33361">
    <property type="entry name" value="GLR0591 PROTEIN"/>
    <property type="match status" value="1"/>
</dbReference>
<evidence type="ECO:0000313" key="2">
    <source>
        <dbReference type="Proteomes" id="UP000236728"/>
    </source>
</evidence>
<organism evidence="1 2">
    <name type="scientific">Bryocella elongata</name>
    <dbReference type="NCBI Taxonomy" id="863522"/>
    <lineage>
        <taxon>Bacteria</taxon>
        <taxon>Pseudomonadati</taxon>
        <taxon>Acidobacteriota</taxon>
        <taxon>Terriglobia</taxon>
        <taxon>Terriglobales</taxon>
        <taxon>Acidobacteriaceae</taxon>
        <taxon>Bryocella</taxon>
    </lineage>
</organism>